<keyword evidence="3" id="KW-0963">Cytoplasm</keyword>
<dbReference type="STRING" id="1122142.SAMN02910414_02043"/>
<dbReference type="GO" id="GO:0005524">
    <property type="term" value="F:ATP binding"/>
    <property type="evidence" value="ECO:0007669"/>
    <property type="project" value="UniProtKB-UniRule"/>
</dbReference>
<proteinExistence type="inferred from homology"/>
<dbReference type="AlphaFoldDB" id="A0A1H3LKD5"/>
<dbReference type="InterPro" id="IPR027417">
    <property type="entry name" value="P-loop_NTPase"/>
</dbReference>
<keyword evidence="2 3" id="KW-0067">ATP-binding</keyword>
<evidence type="ECO:0000256" key="3">
    <source>
        <dbReference type="HAMAP-Rule" id="MF_00376"/>
    </source>
</evidence>
<sequence length="221" mass="25479">MKFIGITGGVGAGKSAILNYLSNKPGYRVMLADEIAHDLMKSGTKVFDAICDAFKNIEITGIDSILDENGEFDRQNLAKLIFFSEENRQKINNIVHPAVKEYVKEQFALEKERGQLDVLVLEAALLIEENYDAICDELWYIYTSEDNRRKRLKESRGYSDEKINNIFSSQLPEEVFVRKCKVVIDNNHSLEETFLQIENVLRGGTNDEWFRRHKRKFGVGY</sequence>
<evidence type="ECO:0000256" key="1">
    <source>
        <dbReference type="ARBA" id="ARBA00022741"/>
    </source>
</evidence>
<dbReference type="GO" id="GO:0005737">
    <property type="term" value="C:cytoplasm"/>
    <property type="evidence" value="ECO:0007669"/>
    <property type="project" value="UniProtKB-SubCell"/>
</dbReference>
<comment type="similarity">
    <text evidence="3">Belongs to the CoaE family.</text>
</comment>
<dbReference type="RefSeq" id="WP_074718643.1">
    <property type="nucleotide sequence ID" value="NZ_FNPG01000026.1"/>
</dbReference>
<comment type="catalytic activity">
    <reaction evidence="3">
        <text>3'-dephospho-CoA + ATP = ADP + CoA + H(+)</text>
        <dbReference type="Rhea" id="RHEA:18245"/>
        <dbReference type="ChEBI" id="CHEBI:15378"/>
        <dbReference type="ChEBI" id="CHEBI:30616"/>
        <dbReference type="ChEBI" id="CHEBI:57287"/>
        <dbReference type="ChEBI" id="CHEBI:57328"/>
        <dbReference type="ChEBI" id="CHEBI:456216"/>
        <dbReference type="EC" id="2.7.1.24"/>
    </reaction>
</comment>
<dbReference type="GO" id="GO:0004140">
    <property type="term" value="F:dephospho-CoA kinase activity"/>
    <property type="evidence" value="ECO:0007669"/>
    <property type="project" value="UniProtKB-UniRule"/>
</dbReference>
<dbReference type="EMBL" id="FNPG01000026">
    <property type="protein sequence ID" value="SDY64760.1"/>
    <property type="molecule type" value="Genomic_DNA"/>
</dbReference>
<evidence type="ECO:0000256" key="4">
    <source>
        <dbReference type="NCBIfam" id="TIGR00152"/>
    </source>
</evidence>
<keyword evidence="3" id="KW-0808">Transferase</keyword>
<dbReference type="NCBIfam" id="TIGR00152">
    <property type="entry name" value="dephospho-CoA kinase"/>
    <property type="match status" value="1"/>
</dbReference>
<dbReference type="GO" id="GO:0015937">
    <property type="term" value="P:coenzyme A biosynthetic process"/>
    <property type="evidence" value="ECO:0007669"/>
    <property type="project" value="UniProtKB-UniRule"/>
</dbReference>
<dbReference type="Proteomes" id="UP000183918">
    <property type="component" value="Unassembled WGS sequence"/>
</dbReference>
<protein>
    <recommendedName>
        <fullName evidence="3 4">Dephospho-CoA kinase</fullName>
        <ecNumber evidence="3 4">2.7.1.24</ecNumber>
    </recommendedName>
    <alternativeName>
        <fullName evidence="3">Dephosphocoenzyme A kinase</fullName>
    </alternativeName>
</protein>
<dbReference type="Gene3D" id="3.40.50.300">
    <property type="entry name" value="P-loop containing nucleotide triphosphate hydrolases"/>
    <property type="match status" value="1"/>
</dbReference>
<keyword evidence="3" id="KW-0173">Coenzyme A biosynthesis</keyword>
<dbReference type="PANTHER" id="PTHR10695">
    <property type="entry name" value="DEPHOSPHO-COA KINASE-RELATED"/>
    <property type="match status" value="1"/>
</dbReference>
<reference evidence="5 6" key="1">
    <citation type="submission" date="2016-10" db="EMBL/GenBank/DDBJ databases">
        <authorList>
            <person name="de Groot N.N."/>
        </authorList>
    </citation>
    <scope>NUCLEOTIDE SEQUENCE [LARGE SCALE GENOMIC DNA]</scope>
    <source>
        <strain evidence="5 6">DSM 14045</strain>
    </source>
</reference>
<dbReference type="PROSITE" id="PS51219">
    <property type="entry name" value="DPCK"/>
    <property type="match status" value="1"/>
</dbReference>
<keyword evidence="6" id="KW-1185">Reference proteome</keyword>
<comment type="function">
    <text evidence="3">Catalyzes the phosphorylation of the 3'-hydroxyl group of dephosphocoenzyme A to form coenzyme A.</text>
</comment>
<evidence type="ECO:0000256" key="2">
    <source>
        <dbReference type="ARBA" id="ARBA00022840"/>
    </source>
</evidence>
<name>A0A1H3LKD5_9FIRM</name>
<dbReference type="HAMAP" id="MF_00376">
    <property type="entry name" value="Dephospho_CoA_kinase"/>
    <property type="match status" value="1"/>
</dbReference>
<dbReference type="CDD" id="cd02022">
    <property type="entry name" value="DPCK"/>
    <property type="match status" value="1"/>
</dbReference>
<dbReference type="PANTHER" id="PTHR10695:SF46">
    <property type="entry name" value="BIFUNCTIONAL COENZYME A SYNTHASE-RELATED"/>
    <property type="match status" value="1"/>
</dbReference>
<keyword evidence="1 3" id="KW-0547">Nucleotide-binding</keyword>
<evidence type="ECO:0000313" key="6">
    <source>
        <dbReference type="Proteomes" id="UP000183918"/>
    </source>
</evidence>
<comment type="subcellular location">
    <subcellularLocation>
        <location evidence="3">Cytoplasm</location>
    </subcellularLocation>
</comment>
<evidence type="ECO:0000313" key="5">
    <source>
        <dbReference type="EMBL" id="SDY64760.1"/>
    </source>
</evidence>
<gene>
    <name evidence="3" type="primary">coaE</name>
    <name evidence="5" type="ORF">SAMN02910414_02043</name>
</gene>
<dbReference type="SUPFAM" id="SSF52540">
    <property type="entry name" value="P-loop containing nucleoside triphosphate hydrolases"/>
    <property type="match status" value="1"/>
</dbReference>
<feature type="binding site" evidence="3">
    <location>
        <begin position="11"/>
        <end position="16"/>
    </location>
    <ligand>
        <name>ATP</name>
        <dbReference type="ChEBI" id="CHEBI:30616"/>
    </ligand>
</feature>
<keyword evidence="3 5" id="KW-0418">Kinase</keyword>
<organism evidence="5 6">
    <name type="scientific">Lachnobacterium bovis DSM 14045</name>
    <dbReference type="NCBI Taxonomy" id="1122142"/>
    <lineage>
        <taxon>Bacteria</taxon>
        <taxon>Bacillati</taxon>
        <taxon>Bacillota</taxon>
        <taxon>Clostridia</taxon>
        <taxon>Lachnospirales</taxon>
        <taxon>Lachnospiraceae</taxon>
        <taxon>Lachnobacterium</taxon>
    </lineage>
</organism>
<accession>A0A1H3LKD5</accession>
<dbReference type="OrthoDB" id="9812943at2"/>
<dbReference type="Pfam" id="PF01121">
    <property type="entry name" value="CoaE"/>
    <property type="match status" value="1"/>
</dbReference>
<dbReference type="EC" id="2.7.1.24" evidence="3 4"/>
<dbReference type="InterPro" id="IPR001977">
    <property type="entry name" value="Depp_CoAkinase"/>
</dbReference>
<comment type="pathway">
    <text evidence="3">Cofactor biosynthesis; coenzyme A biosynthesis; CoA from (R)-pantothenate: step 5/5.</text>
</comment>
<dbReference type="UniPathway" id="UPA00241">
    <property type="reaction ID" value="UER00356"/>
</dbReference>